<accession>A0ABQ1F494</accession>
<protein>
    <submittedName>
        <fullName evidence="2">Endonuclease</fullName>
    </submittedName>
</protein>
<keyword evidence="2" id="KW-0378">Hydrolase</keyword>
<organism evidence="2 3">
    <name type="scientific">Blastomonas marina</name>
    <dbReference type="NCBI Taxonomy" id="1867408"/>
    <lineage>
        <taxon>Bacteria</taxon>
        <taxon>Pseudomonadati</taxon>
        <taxon>Pseudomonadota</taxon>
        <taxon>Alphaproteobacteria</taxon>
        <taxon>Sphingomonadales</taxon>
        <taxon>Sphingomonadaceae</taxon>
        <taxon>Blastomonas</taxon>
    </lineage>
</organism>
<dbReference type="Proteomes" id="UP000603317">
    <property type="component" value="Unassembled WGS sequence"/>
</dbReference>
<keyword evidence="2" id="KW-0255">Endonuclease</keyword>
<dbReference type="InterPro" id="IPR018310">
    <property type="entry name" value="Put_endonuclease_Z1-dom"/>
</dbReference>
<sequence length="899" mass="101268">MHDAELAFFRLNIEREYAELFATGAGLPEGAIEQMVEDGPFTHLDEESVHSIVRELEASFRVTQRRGAVISKGHRPWLSKKKASLSFYYWNRLSKYYRETGVLPSNVVATLDTDTDEILDLCGNPLDPSYQAVRGMVMGNVQMGKTTNYSALICKAADAGYRVIILLAGITNSLRTQTQERLDETFIGKISVANAAAQQSLPIQRFATERRIPAVGTTRDSDFKAGMDGIYFGLAGHQEPMIFVTKKNKAVLERLEKWIDEQEETGGFELPLLLIDDEADNASINTAKDPKLTTAINGIIRQILARFPRSAYVGYTATPFANIFIDPESPEEMEHDDLFPGNFIKALDPPSNYVGSHRVFRDDGDLRDEMVRTVADYQALLPLKHKSGDLVTDLPESLKHAVRVFCLTRAIRVLQEKGDAHCSMMINVSRFNAIQAQILGHVHEYLSELKDAVSVYGSLDPERIHDDTMDDLKVSFDEEYSDLDYEWSDVLSCLNEGIQSIEVRTVNMKGGVLDYSLNRLHGLHVIAIGGLALSRGLTLEGLTVSYLLRNVAASDTLMQMARWFGYRPGYEDICRLYLPQMSLNHYEYVDEATEELRKEVKRMKAANRTPADFGLKVRQSPLAIRVTAANKMRTAEKLTVAQDYSARHVEGHALPNDARKGDENYAAVTEFLERLGEPLEVAPGYVAWRARGRDVLELIARFNFGPHLDLAKISESSLFEDYVQDRISDEMSEWDVAIPMKQAGAAKSFAGQDVRMRSRDKGIVKDGAYRVYGARSRVADLPDAWIGLDEEQERNALQRFENDEYKKERAACSVRKRPMMLVHVFEPTLRDDPDHKEQSDDVLKIGSPAVTLSFCIPETKRPAKEHTYQVNAVYRTQLELQYEQEDDDDAEAITGDQDA</sequence>
<comment type="caution">
    <text evidence="2">The sequence shown here is derived from an EMBL/GenBank/DDBJ whole genome shotgun (WGS) entry which is preliminary data.</text>
</comment>
<dbReference type="GO" id="GO:0004519">
    <property type="term" value="F:endonuclease activity"/>
    <property type="evidence" value="ECO:0007669"/>
    <property type="project" value="UniProtKB-KW"/>
</dbReference>
<proteinExistence type="predicted"/>
<evidence type="ECO:0000313" key="3">
    <source>
        <dbReference type="Proteomes" id="UP000603317"/>
    </source>
</evidence>
<keyword evidence="2" id="KW-0540">Nuclease</keyword>
<gene>
    <name evidence="2" type="ORF">GCM10010923_03680</name>
</gene>
<keyword evidence="3" id="KW-1185">Reference proteome</keyword>
<name>A0ABQ1F494_9SPHN</name>
<dbReference type="RefSeq" id="WP_188641081.1">
    <property type="nucleotide sequence ID" value="NZ_BMID01000001.1"/>
</dbReference>
<evidence type="ECO:0000259" key="1">
    <source>
        <dbReference type="Pfam" id="PF10593"/>
    </source>
</evidence>
<dbReference type="Pfam" id="PF10593">
    <property type="entry name" value="Z1"/>
    <property type="match status" value="1"/>
</dbReference>
<reference evidence="3" key="1">
    <citation type="journal article" date="2019" name="Int. J. Syst. Evol. Microbiol.">
        <title>The Global Catalogue of Microorganisms (GCM) 10K type strain sequencing project: providing services to taxonomists for standard genome sequencing and annotation.</title>
        <authorList>
            <consortium name="The Broad Institute Genomics Platform"/>
            <consortium name="The Broad Institute Genome Sequencing Center for Infectious Disease"/>
            <person name="Wu L."/>
            <person name="Ma J."/>
        </authorList>
    </citation>
    <scope>NUCLEOTIDE SEQUENCE [LARGE SCALE GENOMIC DNA]</scope>
    <source>
        <strain evidence="3">CGMCC 1.15297</strain>
    </source>
</reference>
<dbReference type="EMBL" id="BMID01000001">
    <property type="protein sequence ID" value="GFZ98724.1"/>
    <property type="molecule type" value="Genomic_DNA"/>
</dbReference>
<feature type="domain" description="Putative endonuclease Z1" evidence="1">
    <location>
        <begin position="397"/>
        <end position="621"/>
    </location>
</feature>
<evidence type="ECO:0000313" key="2">
    <source>
        <dbReference type="EMBL" id="GFZ98724.1"/>
    </source>
</evidence>